<evidence type="ECO:0000313" key="1">
    <source>
        <dbReference type="EMBL" id="RWS10893.1"/>
    </source>
</evidence>
<dbReference type="EMBL" id="NCKU01001928">
    <property type="protein sequence ID" value="RWS10893.1"/>
    <property type="molecule type" value="Genomic_DNA"/>
</dbReference>
<sequence>MVTDEIEKLILHSNSKFQRSQQWYCAVRFD</sequence>
<reference evidence="1 2" key="1">
    <citation type="journal article" date="2018" name="Gigascience">
        <title>Genomes of trombidid mites reveal novel predicted allergens and laterally-transferred genes associated with secondary metabolism.</title>
        <authorList>
            <person name="Dong X."/>
            <person name="Chaisiri K."/>
            <person name="Xia D."/>
            <person name="Armstrong S.D."/>
            <person name="Fang Y."/>
            <person name="Donnelly M.J."/>
            <person name="Kadowaki T."/>
            <person name="McGarry J.W."/>
            <person name="Darby A.C."/>
            <person name="Makepeace B.L."/>
        </authorList>
    </citation>
    <scope>NUCLEOTIDE SEQUENCE [LARGE SCALE GENOMIC DNA]</scope>
    <source>
        <strain evidence="1">UoL-WK</strain>
    </source>
</reference>
<accession>A0A443R6K8</accession>
<gene>
    <name evidence="1" type="ORF">B4U79_10781</name>
</gene>
<proteinExistence type="predicted"/>
<protein>
    <submittedName>
        <fullName evidence="1">Uncharacterized protein</fullName>
    </submittedName>
</protein>
<dbReference type="Proteomes" id="UP000285301">
    <property type="component" value="Unassembled WGS sequence"/>
</dbReference>
<evidence type="ECO:0000313" key="2">
    <source>
        <dbReference type="Proteomes" id="UP000285301"/>
    </source>
</evidence>
<dbReference type="AlphaFoldDB" id="A0A443R6K8"/>
<comment type="caution">
    <text evidence="1">The sequence shown here is derived from an EMBL/GenBank/DDBJ whole genome shotgun (WGS) entry which is preliminary data.</text>
</comment>
<name>A0A443R6K8_9ACAR</name>
<organism evidence="1 2">
    <name type="scientific">Dinothrombium tinctorium</name>
    <dbReference type="NCBI Taxonomy" id="1965070"/>
    <lineage>
        <taxon>Eukaryota</taxon>
        <taxon>Metazoa</taxon>
        <taxon>Ecdysozoa</taxon>
        <taxon>Arthropoda</taxon>
        <taxon>Chelicerata</taxon>
        <taxon>Arachnida</taxon>
        <taxon>Acari</taxon>
        <taxon>Acariformes</taxon>
        <taxon>Trombidiformes</taxon>
        <taxon>Prostigmata</taxon>
        <taxon>Anystina</taxon>
        <taxon>Parasitengona</taxon>
        <taxon>Trombidioidea</taxon>
        <taxon>Trombidiidae</taxon>
        <taxon>Dinothrombium</taxon>
    </lineage>
</organism>
<keyword evidence="2" id="KW-1185">Reference proteome</keyword>